<feature type="transmembrane region" description="Helical" evidence="7">
    <location>
        <begin position="66"/>
        <end position="88"/>
    </location>
</feature>
<proteinExistence type="inferred from homology"/>
<feature type="transmembrane region" description="Helical" evidence="7">
    <location>
        <begin position="306"/>
        <end position="325"/>
    </location>
</feature>
<feature type="transmembrane region" description="Helical" evidence="7">
    <location>
        <begin position="370"/>
        <end position="390"/>
    </location>
</feature>
<sequence length="633" mass="69503">MSTISTSTDRESLGNVHNSVDTETKTGWRKFLAFIGPAYLICVGYMDPGNWATDLQAGSQFGYRLIWVLLLSNLIALLLQSLSARLGIVRGVDIAQASKSTYNRFINFCLYVLAQIAIIACDLAEIIGMAIGLQLLFNLPLIWGVMVTMSDTILLLLLLNKGMRKLESFIVSLIFIVGLSFLVEMIIVKPDMPELMAGFVPHELNHDGLYIAIGIIGATVMPHNLYLHSSLVQTRKIDRTDEGIRSAIKFNLWDTTIALNLAFFVNAAILVLAASAFFRNGYHQVAEIQDAHKLLDHIFGSWAPKLFAIALIASGQSSTVTGTLAGQIIMEGHLNLRIAPWLRRLLTRLLAIIPTFFTLLYAGVDGLGKLLVLSQVVLSLQLGFAVIPLIHFTSDKQLMGKFALKTLTKIAAWVCAALIVVLNARLVVEEIGKWAAANPSSANLVHFVIAPIAVAVGVLLLYVFIKPFVSKTAIKPVSSLPHGLAIAIQDLQTHHYQHIGITIDFSKNDQDTISHALMQGGKKADYTLMHVVETAGARYHGKQVMDYETQSDFNNLEQYVTALKELGYNAHSCIDYGSRANAIAKMVKAQKVDFLVMGSHGHKAVKDLIYGTTVDTVRHLVNVPVLIVKPQKK</sequence>
<evidence type="ECO:0000256" key="7">
    <source>
        <dbReference type="HAMAP-Rule" id="MF_00221"/>
    </source>
</evidence>
<evidence type="ECO:0000256" key="5">
    <source>
        <dbReference type="ARBA" id="ARBA00022989"/>
    </source>
</evidence>
<evidence type="ECO:0000256" key="4">
    <source>
        <dbReference type="ARBA" id="ARBA00022847"/>
    </source>
</evidence>
<dbReference type="NCBIfam" id="TIGR01197">
    <property type="entry name" value="nramp"/>
    <property type="match status" value="1"/>
</dbReference>
<dbReference type="NCBIfam" id="NF001923">
    <property type="entry name" value="PRK00701.1"/>
    <property type="match status" value="1"/>
</dbReference>
<dbReference type="KEGG" id="mrob:HH214_17830"/>
<name>A0A7L5E2U9_9SPHI</name>
<protein>
    <recommendedName>
        <fullName evidence="7">Divalent metal cation transporter MntH</fullName>
    </recommendedName>
</protein>
<feature type="transmembrane region" description="Helical" evidence="7">
    <location>
        <begin position="345"/>
        <end position="364"/>
    </location>
</feature>
<dbReference type="AlphaFoldDB" id="A0A7L5E2U9"/>
<evidence type="ECO:0000256" key="1">
    <source>
        <dbReference type="ARBA" id="ARBA00004141"/>
    </source>
</evidence>
<keyword evidence="6 7" id="KW-0472">Membrane</keyword>
<feature type="domain" description="UspA" evidence="8">
    <location>
        <begin position="496"/>
        <end position="629"/>
    </location>
</feature>
<dbReference type="PRINTS" id="PR00447">
    <property type="entry name" value="NATRESASSCMP"/>
</dbReference>
<keyword evidence="5 7" id="KW-1133">Transmembrane helix</keyword>
<feature type="transmembrane region" description="Helical" evidence="7">
    <location>
        <begin position="208"/>
        <end position="227"/>
    </location>
</feature>
<keyword evidence="7" id="KW-0406">Ion transport</keyword>
<dbReference type="Gene3D" id="3.40.50.620">
    <property type="entry name" value="HUPs"/>
    <property type="match status" value="1"/>
</dbReference>
<dbReference type="InterPro" id="IPR014729">
    <property type="entry name" value="Rossmann-like_a/b/a_fold"/>
</dbReference>
<dbReference type="EMBL" id="CP051682">
    <property type="protein sequence ID" value="QJD97602.1"/>
    <property type="molecule type" value="Genomic_DNA"/>
</dbReference>
<dbReference type="Proteomes" id="UP000503278">
    <property type="component" value="Chromosome"/>
</dbReference>
<dbReference type="GO" id="GO:0046872">
    <property type="term" value="F:metal ion binding"/>
    <property type="evidence" value="ECO:0007669"/>
    <property type="project" value="UniProtKB-UniRule"/>
</dbReference>
<comment type="function">
    <text evidence="7">H(+)-stimulated, divalent metal cation uptake system.</text>
</comment>
<keyword evidence="10" id="KW-1185">Reference proteome</keyword>
<comment type="subcellular location">
    <subcellularLocation>
        <location evidence="7">Cell membrane</location>
        <topology evidence="7">Multi-pass membrane protein</topology>
    </subcellularLocation>
    <subcellularLocation>
        <location evidence="1">Membrane</location>
        <topology evidence="1">Multi-pass membrane protein</topology>
    </subcellularLocation>
</comment>
<dbReference type="Pfam" id="PF00582">
    <property type="entry name" value="Usp"/>
    <property type="match status" value="1"/>
</dbReference>
<dbReference type="NCBIfam" id="NF037982">
    <property type="entry name" value="Nramp_1"/>
    <property type="match status" value="1"/>
</dbReference>
<keyword evidence="7" id="KW-1003">Cell membrane</keyword>
<dbReference type="GO" id="GO:0034755">
    <property type="term" value="P:iron ion transmembrane transport"/>
    <property type="evidence" value="ECO:0007669"/>
    <property type="project" value="TreeGrafter"/>
</dbReference>
<dbReference type="GO" id="GO:0005384">
    <property type="term" value="F:manganese ion transmembrane transporter activity"/>
    <property type="evidence" value="ECO:0007669"/>
    <property type="project" value="TreeGrafter"/>
</dbReference>
<dbReference type="InterPro" id="IPR001046">
    <property type="entry name" value="NRAMP_fam"/>
</dbReference>
<keyword evidence="3 7" id="KW-0812">Transmembrane</keyword>
<dbReference type="HAMAP" id="MF_00221">
    <property type="entry name" value="NRAMP"/>
    <property type="match status" value="1"/>
</dbReference>
<dbReference type="GO" id="GO:0015086">
    <property type="term" value="F:cadmium ion transmembrane transporter activity"/>
    <property type="evidence" value="ECO:0007669"/>
    <property type="project" value="TreeGrafter"/>
</dbReference>
<keyword evidence="4 7" id="KW-0769">Symport</keyword>
<comment type="caution">
    <text evidence="7">Lacks conserved residue(s) required for the propagation of feature annotation.</text>
</comment>
<feature type="transmembrane region" description="Helical" evidence="7">
    <location>
        <begin position="141"/>
        <end position="159"/>
    </location>
</feature>
<dbReference type="PANTHER" id="PTHR11706">
    <property type="entry name" value="SOLUTE CARRIER PROTEIN FAMILY 11 MEMBER"/>
    <property type="match status" value="1"/>
</dbReference>
<dbReference type="GO" id="GO:0015293">
    <property type="term" value="F:symporter activity"/>
    <property type="evidence" value="ECO:0007669"/>
    <property type="project" value="UniProtKB-UniRule"/>
</dbReference>
<evidence type="ECO:0000256" key="6">
    <source>
        <dbReference type="ARBA" id="ARBA00023136"/>
    </source>
</evidence>
<evidence type="ECO:0000313" key="10">
    <source>
        <dbReference type="Proteomes" id="UP000503278"/>
    </source>
</evidence>
<evidence type="ECO:0000256" key="2">
    <source>
        <dbReference type="ARBA" id="ARBA00022448"/>
    </source>
</evidence>
<dbReference type="InterPro" id="IPR006016">
    <property type="entry name" value="UspA"/>
</dbReference>
<keyword evidence="2 7" id="KW-0813">Transport</keyword>
<dbReference type="RefSeq" id="WP_169609920.1">
    <property type="nucleotide sequence ID" value="NZ_CP051682.1"/>
</dbReference>
<evidence type="ECO:0000256" key="3">
    <source>
        <dbReference type="ARBA" id="ARBA00022692"/>
    </source>
</evidence>
<feature type="transmembrane region" description="Helical" evidence="7">
    <location>
        <begin position="108"/>
        <end position="135"/>
    </location>
</feature>
<dbReference type="PANTHER" id="PTHR11706:SF33">
    <property type="entry name" value="NATURAL RESISTANCE-ASSOCIATED MACROPHAGE PROTEIN 2"/>
    <property type="match status" value="1"/>
</dbReference>
<organism evidence="9 10">
    <name type="scientific">Mucilaginibacter robiniae</name>
    <dbReference type="NCBI Taxonomy" id="2728022"/>
    <lineage>
        <taxon>Bacteria</taxon>
        <taxon>Pseudomonadati</taxon>
        <taxon>Bacteroidota</taxon>
        <taxon>Sphingobacteriia</taxon>
        <taxon>Sphingobacteriales</taxon>
        <taxon>Sphingobacteriaceae</taxon>
        <taxon>Mucilaginibacter</taxon>
    </lineage>
</organism>
<dbReference type="SUPFAM" id="SSF52402">
    <property type="entry name" value="Adenine nucleotide alpha hydrolases-like"/>
    <property type="match status" value="1"/>
</dbReference>
<feature type="transmembrane region" description="Helical" evidence="7">
    <location>
        <begin position="257"/>
        <end position="278"/>
    </location>
</feature>
<dbReference type="CDD" id="cd00293">
    <property type="entry name" value="USP-like"/>
    <property type="match status" value="1"/>
</dbReference>
<evidence type="ECO:0000259" key="8">
    <source>
        <dbReference type="Pfam" id="PF00582"/>
    </source>
</evidence>
<dbReference type="GO" id="GO:0005886">
    <property type="term" value="C:plasma membrane"/>
    <property type="evidence" value="ECO:0007669"/>
    <property type="project" value="UniProtKB-SubCell"/>
</dbReference>
<feature type="transmembrane region" description="Helical" evidence="7">
    <location>
        <begin position="444"/>
        <end position="465"/>
    </location>
</feature>
<feature type="transmembrane region" description="Helical" evidence="7">
    <location>
        <begin position="402"/>
        <end position="424"/>
    </location>
</feature>
<feature type="transmembrane region" description="Helical" evidence="7">
    <location>
        <begin position="166"/>
        <end position="188"/>
    </location>
</feature>
<accession>A0A7L5E2U9</accession>
<feature type="transmembrane region" description="Helical" evidence="7">
    <location>
        <begin position="28"/>
        <end position="46"/>
    </location>
</feature>
<evidence type="ECO:0000313" key="9">
    <source>
        <dbReference type="EMBL" id="QJD97602.1"/>
    </source>
</evidence>
<dbReference type="Pfam" id="PF01566">
    <property type="entry name" value="Nramp"/>
    <property type="match status" value="1"/>
</dbReference>
<comment type="similarity">
    <text evidence="7">Belongs to the NRAMP family.</text>
</comment>
<reference evidence="9 10" key="1">
    <citation type="submission" date="2020-04" db="EMBL/GenBank/DDBJ databases">
        <title>Genome sequencing of novel species.</title>
        <authorList>
            <person name="Heo J."/>
            <person name="Kim S.-J."/>
            <person name="Kim J.-S."/>
            <person name="Hong S.-B."/>
            <person name="Kwon S.-W."/>
        </authorList>
    </citation>
    <scope>NUCLEOTIDE SEQUENCE [LARGE SCALE GENOMIC DNA]</scope>
    <source>
        <strain evidence="9 10">F39-2</strain>
    </source>
</reference>
<gene>
    <name evidence="7" type="primary">mntH</name>
    <name evidence="9" type="ORF">HH214_17830</name>
</gene>